<evidence type="ECO:0000256" key="2">
    <source>
        <dbReference type="ARBA" id="ARBA00022553"/>
    </source>
</evidence>
<keyword evidence="6" id="KW-1185">Reference proteome</keyword>
<dbReference type="EMBL" id="JAGILA010000003">
    <property type="protein sequence ID" value="MBP2236638.1"/>
    <property type="molecule type" value="Genomic_DNA"/>
</dbReference>
<gene>
    <name evidence="5" type="ORF">J2Z31_003152</name>
</gene>
<dbReference type="InterPro" id="IPR025110">
    <property type="entry name" value="AMP-bd_C"/>
</dbReference>
<sequence length="897" mass="97125">MVADAEQPVGRIDILPADERRYLLEELNRTEVDYPSELCVHELFEAQVRRAPDAVAVVFEDEELSYGALNAQANRLAHHLIGLGVKPDQPVAICLERSPAMVVGLLAILKAGGAYVPLDPAYPCARLNQVLDDAAPRLLLCDAAGREALGAEAIASLSVVDLDTATPAWADQSADDPDPHSLGLNSRHLAYVIYTSGSTGTPKGVMVEHRSLVNHSIWHANHFQLAAHDVFLQRTSISFDAAGWELWTALSIGAHSILPFLDGQLDIRTILGLLSRRRVTVLQVVPSLLSALLEATDVGKKGIENLRYVFCGGELITSELANKWLQLAGRGLVNLYGPTEATIDATSWIHPAGFKAAIVPIGRPISNTRAYLLDDHGQPVPFGAVGELYIGGAGVARGYLNRQALTAERFLADPFSGEADGRMYRTGDLARYLPDGNLEFLGRNDEQVKIRGFRIEPGEIAARLCEHALVADAAVVARADATGDKRLVAYVVAKTTDGSDEPDGAELAAALRAHLGGLLPDYMVPAAFVRLDALPLTPNGKLDRKALPVPDDDAYARRGYEAPQGAVETLLAAIWEELLGIERVGRHDNFFELGGHSLLVVQLLSQALHLGLKFSTADIFQAPVLKDLASKVDLEVQANKLGALCVRAKGLQPPLFFVPTGLGDCSYVAKLVMDMDVDCPVYALPWPFFDEGGAPALEKIAAEVILAIKEIQRQGPYRLAGYSSGAILAYAIAERLLSLHQTVSFMGFIDVTLPVNQSGAQSPQVAREAVQEALEAVDDETLQVDASMYERIVRFQRAVQSYQIPPLPIEIHQFYASEPVVSRCARVEKNAKGQEASSPMRGWEQIVGAERVHATPIPGGHMTMMSVPENRRVLARWLSTALNRSPTTPAIASKQAR</sequence>
<dbReference type="Pfam" id="PF00975">
    <property type="entry name" value="Thioesterase"/>
    <property type="match status" value="1"/>
</dbReference>
<dbReference type="PROSITE" id="PS00455">
    <property type="entry name" value="AMP_BINDING"/>
    <property type="match status" value="1"/>
</dbReference>
<keyword evidence="1" id="KW-0596">Phosphopantetheine</keyword>
<dbReference type="RefSeq" id="WP_209602426.1">
    <property type="nucleotide sequence ID" value="NZ_JAGILA010000003.1"/>
</dbReference>
<dbReference type="Gene3D" id="3.40.50.980">
    <property type="match status" value="2"/>
</dbReference>
<evidence type="ECO:0000313" key="5">
    <source>
        <dbReference type="EMBL" id="MBP2236638.1"/>
    </source>
</evidence>
<dbReference type="PANTHER" id="PTHR45527:SF1">
    <property type="entry name" value="FATTY ACID SYNTHASE"/>
    <property type="match status" value="1"/>
</dbReference>
<dbReference type="PROSITE" id="PS50075">
    <property type="entry name" value="CARRIER"/>
    <property type="match status" value="1"/>
</dbReference>
<dbReference type="Gene3D" id="3.40.50.1820">
    <property type="entry name" value="alpha/beta hydrolase"/>
    <property type="match status" value="1"/>
</dbReference>
<dbReference type="SUPFAM" id="SSF47336">
    <property type="entry name" value="ACP-like"/>
    <property type="match status" value="1"/>
</dbReference>
<keyword evidence="2" id="KW-0597">Phosphoprotein</keyword>
<dbReference type="SUPFAM" id="SSF53474">
    <property type="entry name" value="alpha/beta-Hydrolases"/>
    <property type="match status" value="1"/>
</dbReference>
<proteinExistence type="predicted"/>
<dbReference type="InterPro" id="IPR045851">
    <property type="entry name" value="AMP-bd_C_sf"/>
</dbReference>
<evidence type="ECO:0000259" key="4">
    <source>
        <dbReference type="PROSITE" id="PS50075"/>
    </source>
</evidence>
<dbReference type="CDD" id="cd05930">
    <property type="entry name" value="A_NRPS"/>
    <property type="match status" value="1"/>
</dbReference>
<dbReference type="Gene3D" id="1.10.1200.10">
    <property type="entry name" value="ACP-like"/>
    <property type="match status" value="1"/>
</dbReference>
<dbReference type="InterPro" id="IPR020802">
    <property type="entry name" value="TesA-like"/>
</dbReference>
<dbReference type="Pfam" id="PF13193">
    <property type="entry name" value="AMP-binding_C"/>
    <property type="match status" value="1"/>
</dbReference>
<feature type="domain" description="Carrier" evidence="4">
    <location>
        <begin position="562"/>
        <end position="636"/>
    </location>
</feature>
<protein>
    <submittedName>
        <fullName evidence="5">Amino acid adenylation domain-containing protein</fullName>
    </submittedName>
</protein>
<dbReference type="InterPro" id="IPR020845">
    <property type="entry name" value="AMP-binding_CS"/>
</dbReference>
<dbReference type="InterPro" id="IPR029058">
    <property type="entry name" value="AB_hydrolase_fold"/>
</dbReference>
<dbReference type="Proteomes" id="UP000730739">
    <property type="component" value="Unassembled WGS sequence"/>
</dbReference>
<dbReference type="Pfam" id="PF00550">
    <property type="entry name" value="PP-binding"/>
    <property type="match status" value="1"/>
</dbReference>
<dbReference type="NCBIfam" id="TIGR01733">
    <property type="entry name" value="AA-adenyl-dom"/>
    <property type="match status" value="1"/>
</dbReference>
<dbReference type="SUPFAM" id="SSF56801">
    <property type="entry name" value="Acetyl-CoA synthetase-like"/>
    <property type="match status" value="1"/>
</dbReference>
<accession>A0ABS4R150</accession>
<dbReference type="InterPro" id="IPR006162">
    <property type="entry name" value="Ppantetheine_attach_site"/>
</dbReference>
<dbReference type="Gene3D" id="3.30.300.30">
    <property type="match status" value="1"/>
</dbReference>
<evidence type="ECO:0000256" key="3">
    <source>
        <dbReference type="ARBA" id="ARBA00022723"/>
    </source>
</evidence>
<dbReference type="InterPro" id="IPR001031">
    <property type="entry name" value="Thioesterase"/>
</dbReference>
<evidence type="ECO:0000313" key="6">
    <source>
        <dbReference type="Proteomes" id="UP000730739"/>
    </source>
</evidence>
<keyword evidence="3" id="KW-0479">Metal-binding</keyword>
<dbReference type="PROSITE" id="PS00012">
    <property type="entry name" value="PHOSPHOPANTETHEINE"/>
    <property type="match status" value="1"/>
</dbReference>
<dbReference type="PANTHER" id="PTHR45527">
    <property type="entry name" value="NONRIBOSOMAL PEPTIDE SYNTHETASE"/>
    <property type="match status" value="1"/>
</dbReference>
<dbReference type="InterPro" id="IPR000873">
    <property type="entry name" value="AMP-dep_synth/lig_dom"/>
</dbReference>
<dbReference type="Gene3D" id="2.30.38.10">
    <property type="entry name" value="Luciferase, Domain 3"/>
    <property type="match status" value="1"/>
</dbReference>
<dbReference type="SMART" id="SM00824">
    <property type="entry name" value="PKS_TE"/>
    <property type="match status" value="1"/>
</dbReference>
<reference evidence="5 6" key="1">
    <citation type="submission" date="2021-03" db="EMBL/GenBank/DDBJ databases">
        <title>Genomic Encyclopedia of Type Strains, Phase IV (KMG-IV): sequencing the most valuable type-strain genomes for metagenomic binning, comparative biology and taxonomic classification.</title>
        <authorList>
            <person name="Goeker M."/>
        </authorList>
    </citation>
    <scope>NUCLEOTIDE SEQUENCE [LARGE SCALE GENOMIC DNA]</scope>
    <source>
        <strain evidence="5 6">DSM 13372</strain>
    </source>
</reference>
<dbReference type="InterPro" id="IPR009081">
    <property type="entry name" value="PP-bd_ACP"/>
</dbReference>
<dbReference type="InterPro" id="IPR036736">
    <property type="entry name" value="ACP-like_sf"/>
</dbReference>
<comment type="caution">
    <text evidence="5">The sequence shown here is derived from an EMBL/GenBank/DDBJ whole genome shotgun (WGS) entry which is preliminary data.</text>
</comment>
<dbReference type="InterPro" id="IPR010071">
    <property type="entry name" value="AA_adenyl_dom"/>
</dbReference>
<evidence type="ECO:0000256" key="1">
    <source>
        <dbReference type="ARBA" id="ARBA00022450"/>
    </source>
</evidence>
<name>A0ABS4R150_9HYPH</name>
<dbReference type="Pfam" id="PF00501">
    <property type="entry name" value="AMP-binding"/>
    <property type="match status" value="1"/>
</dbReference>
<organism evidence="5 6">
    <name type="scientific">Sinorhizobium kostiense</name>
    <dbReference type="NCBI Taxonomy" id="76747"/>
    <lineage>
        <taxon>Bacteria</taxon>
        <taxon>Pseudomonadati</taxon>
        <taxon>Pseudomonadota</taxon>
        <taxon>Alphaproteobacteria</taxon>
        <taxon>Hyphomicrobiales</taxon>
        <taxon>Rhizobiaceae</taxon>
        <taxon>Sinorhizobium/Ensifer group</taxon>
        <taxon>Sinorhizobium</taxon>
    </lineage>
</organism>